<accession>G8F661</accession>
<dbReference type="GO" id="GO:0016020">
    <property type="term" value="C:membrane"/>
    <property type="evidence" value="ECO:0007669"/>
    <property type="project" value="GOC"/>
</dbReference>
<name>G8F661_MACFA</name>
<dbReference type="GO" id="GO:0004348">
    <property type="term" value="F:glucosylceramidase activity"/>
    <property type="evidence" value="ECO:0007669"/>
    <property type="project" value="InterPro"/>
</dbReference>
<dbReference type="GO" id="GO:0006680">
    <property type="term" value="P:glucosylceramide catabolic process"/>
    <property type="evidence" value="ECO:0007669"/>
    <property type="project" value="TreeGrafter"/>
</dbReference>
<feature type="non-terminal residue" evidence="3">
    <location>
        <position position="71"/>
    </location>
</feature>
<feature type="non-terminal residue" evidence="3">
    <location>
        <position position="1"/>
    </location>
</feature>
<protein>
    <submittedName>
        <fullName evidence="3">Uncharacterized protein</fullName>
    </submittedName>
</protein>
<keyword evidence="2" id="KW-0378">Hydrolase</keyword>
<proteinExistence type="predicted"/>
<dbReference type="InterPro" id="IPR001139">
    <property type="entry name" value="Glyco_hydro_30"/>
</dbReference>
<dbReference type="eggNOG" id="KOG2566">
    <property type="taxonomic scope" value="Eukaryota"/>
</dbReference>
<evidence type="ECO:0000313" key="4">
    <source>
        <dbReference type="Proteomes" id="UP000009130"/>
    </source>
</evidence>
<dbReference type="PANTHER" id="PTHR11069:SF23">
    <property type="entry name" value="LYSOSOMAL ACID GLUCOSYLCERAMIDASE"/>
    <property type="match status" value="1"/>
</dbReference>
<evidence type="ECO:0000313" key="3">
    <source>
        <dbReference type="EMBL" id="EHH62775.1"/>
    </source>
</evidence>
<dbReference type="EMBL" id="JH333074">
    <property type="protein sequence ID" value="EHH62775.1"/>
    <property type="molecule type" value="Genomic_DNA"/>
</dbReference>
<keyword evidence="1" id="KW-0732">Signal</keyword>
<reference evidence="3 4" key="1">
    <citation type="journal article" date="2011" name="Nat. Biotechnol.">
        <title>Genome sequencing and comparison of two nonhuman primate animal models, the cynomolgus and Chinese rhesus macaques.</title>
        <authorList>
            <person name="Yan G."/>
            <person name="Zhang G."/>
            <person name="Fang X."/>
            <person name="Zhang Y."/>
            <person name="Li C."/>
            <person name="Ling F."/>
            <person name="Cooper D.N."/>
            <person name="Li Q."/>
            <person name="Li Y."/>
            <person name="van Gool A.J."/>
            <person name="Du H."/>
            <person name="Chen J."/>
            <person name="Chen R."/>
            <person name="Zhang P."/>
            <person name="Huang Z."/>
            <person name="Thompson J.R."/>
            <person name="Meng Y."/>
            <person name="Bai Y."/>
            <person name="Wang J."/>
            <person name="Zhuo M."/>
            <person name="Wang T."/>
            <person name="Huang Y."/>
            <person name="Wei L."/>
            <person name="Li J."/>
            <person name="Wang Z."/>
            <person name="Hu H."/>
            <person name="Yang P."/>
            <person name="Le L."/>
            <person name="Stenson P.D."/>
            <person name="Li B."/>
            <person name="Liu X."/>
            <person name="Ball E.V."/>
            <person name="An N."/>
            <person name="Huang Q."/>
            <person name="Zhang Y."/>
            <person name="Fan W."/>
            <person name="Zhang X."/>
            <person name="Li Y."/>
            <person name="Wang W."/>
            <person name="Katze M.G."/>
            <person name="Su B."/>
            <person name="Nielsen R."/>
            <person name="Yang H."/>
            <person name="Wang J."/>
            <person name="Wang X."/>
            <person name="Wang J."/>
        </authorList>
    </citation>
    <scope>NUCLEOTIDE SEQUENCE [LARGE SCALE GENOMIC DNA]</scope>
    <source>
        <strain evidence="3 4">CE-4</strain>
    </source>
</reference>
<evidence type="ECO:0000256" key="2">
    <source>
        <dbReference type="ARBA" id="ARBA00022801"/>
    </source>
</evidence>
<sequence>QAVSWASGARPCIPKSFGYSSVVCVCNATYCDSLEPLTFPALGTFSRYESTRSGRRMELSTGTIQANRTGT</sequence>
<dbReference type="Proteomes" id="UP000009130">
    <property type="component" value="Unassembled WGS sequence"/>
</dbReference>
<gene>
    <name evidence="3" type="ORF">EGM_21237</name>
</gene>
<dbReference type="Gene3D" id="3.20.20.80">
    <property type="entry name" value="Glycosidases"/>
    <property type="match status" value="1"/>
</dbReference>
<organism evidence="4">
    <name type="scientific">Macaca fascicularis</name>
    <name type="common">Crab-eating macaque</name>
    <name type="synonym">Cynomolgus monkey</name>
    <dbReference type="NCBI Taxonomy" id="9541"/>
    <lineage>
        <taxon>Eukaryota</taxon>
        <taxon>Metazoa</taxon>
        <taxon>Chordata</taxon>
        <taxon>Craniata</taxon>
        <taxon>Vertebrata</taxon>
        <taxon>Euteleostomi</taxon>
        <taxon>Mammalia</taxon>
        <taxon>Eutheria</taxon>
        <taxon>Euarchontoglires</taxon>
        <taxon>Primates</taxon>
        <taxon>Haplorrhini</taxon>
        <taxon>Catarrhini</taxon>
        <taxon>Cercopithecidae</taxon>
        <taxon>Cercopithecinae</taxon>
        <taxon>Macaca</taxon>
    </lineage>
</organism>
<dbReference type="AlphaFoldDB" id="G8F661"/>
<evidence type="ECO:0000256" key="1">
    <source>
        <dbReference type="ARBA" id="ARBA00022729"/>
    </source>
</evidence>
<dbReference type="PANTHER" id="PTHR11069">
    <property type="entry name" value="GLUCOSYLCERAMIDASE"/>
    <property type="match status" value="1"/>
</dbReference>
<dbReference type="SUPFAM" id="SSF51011">
    <property type="entry name" value="Glycosyl hydrolase domain"/>
    <property type="match status" value="1"/>
</dbReference>